<evidence type="ECO:0000313" key="3">
    <source>
        <dbReference type="Proteomes" id="UP001303647"/>
    </source>
</evidence>
<feature type="compositionally biased region" description="Polar residues" evidence="1">
    <location>
        <begin position="446"/>
        <end position="455"/>
    </location>
</feature>
<comment type="caution">
    <text evidence="2">The sequence shown here is derived from an EMBL/GenBank/DDBJ whole genome shotgun (WGS) entry which is preliminary data.</text>
</comment>
<feature type="region of interest" description="Disordered" evidence="1">
    <location>
        <begin position="99"/>
        <end position="118"/>
    </location>
</feature>
<dbReference type="EMBL" id="MU857607">
    <property type="protein sequence ID" value="KAK4251172.1"/>
    <property type="molecule type" value="Genomic_DNA"/>
</dbReference>
<feature type="compositionally biased region" description="Low complexity" evidence="1">
    <location>
        <begin position="99"/>
        <end position="111"/>
    </location>
</feature>
<reference evidence="2" key="1">
    <citation type="journal article" date="2023" name="Mol. Phylogenet. Evol.">
        <title>Genome-scale phylogeny and comparative genomics of the fungal order Sordariales.</title>
        <authorList>
            <person name="Hensen N."/>
            <person name="Bonometti L."/>
            <person name="Westerberg I."/>
            <person name="Brannstrom I.O."/>
            <person name="Guillou S."/>
            <person name="Cros-Aarteil S."/>
            <person name="Calhoun S."/>
            <person name="Haridas S."/>
            <person name="Kuo A."/>
            <person name="Mondo S."/>
            <person name="Pangilinan J."/>
            <person name="Riley R."/>
            <person name="LaButti K."/>
            <person name="Andreopoulos B."/>
            <person name="Lipzen A."/>
            <person name="Chen C."/>
            <person name="Yan M."/>
            <person name="Daum C."/>
            <person name="Ng V."/>
            <person name="Clum A."/>
            <person name="Steindorff A."/>
            <person name="Ohm R.A."/>
            <person name="Martin F."/>
            <person name="Silar P."/>
            <person name="Natvig D.O."/>
            <person name="Lalanne C."/>
            <person name="Gautier V."/>
            <person name="Ament-Velasquez S.L."/>
            <person name="Kruys A."/>
            <person name="Hutchinson M.I."/>
            <person name="Powell A.J."/>
            <person name="Barry K."/>
            <person name="Miller A.N."/>
            <person name="Grigoriev I.V."/>
            <person name="Debuchy R."/>
            <person name="Gladieux P."/>
            <person name="Hiltunen Thoren M."/>
            <person name="Johannesson H."/>
        </authorList>
    </citation>
    <scope>NUCLEOTIDE SEQUENCE</scope>
    <source>
        <strain evidence="2">CBS 359.72</strain>
    </source>
</reference>
<name>A0AAN7D1Z2_9PEZI</name>
<dbReference type="AlphaFoldDB" id="A0AAN7D1Z2"/>
<organism evidence="2 3">
    <name type="scientific">Corynascus novoguineensis</name>
    <dbReference type="NCBI Taxonomy" id="1126955"/>
    <lineage>
        <taxon>Eukaryota</taxon>
        <taxon>Fungi</taxon>
        <taxon>Dikarya</taxon>
        <taxon>Ascomycota</taxon>
        <taxon>Pezizomycotina</taxon>
        <taxon>Sordariomycetes</taxon>
        <taxon>Sordariomycetidae</taxon>
        <taxon>Sordariales</taxon>
        <taxon>Chaetomiaceae</taxon>
        <taxon>Corynascus</taxon>
    </lineage>
</organism>
<dbReference type="Proteomes" id="UP001303647">
    <property type="component" value="Unassembled WGS sequence"/>
</dbReference>
<protein>
    <submittedName>
        <fullName evidence="2">Uncharacterized protein</fullName>
    </submittedName>
</protein>
<accession>A0AAN7D1Z2</accession>
<feature type="region of interest" description="Disordered" evidence="1">
    <location>
        <begin position="445"/>
        <end position="465"/>
    </location>
</feature>
<gene>
    <name evidence="2" type="ORF">C7999DRAFT_28201</name>
</gene>
<sequence length="943" mass="106169">MEFLIEFYLTTMWTYKPRIVRQVIDDMMNMGFNQAEFTYDNEYSWFRVTCRGDDADGIRQQFGNLAREIEREAFEACEDELLNPDSTLKPSFDNEWFSRNGGNASSSQASGTDEQYCRPRSQTEYRFAEVWDDLDRNDEPYTIMDIMNRRQGKLVEDELNVKLDARLNGKLVHVGGNSEESIHEARKRLEVMLAIKKLLPLSSRAAHIVYSEDDINLVDANFKADIRYLANIDPKLASSTLLDPVMVDNLTESYKTIYRDASSIRICLYAPDKGYYISLLGPKVNVMPRDRTVFGIRPAITVKTIDKIEITAGFDPLEQSQILVGRSQVEDWIRQLPAVEEFGRDHAHHFLGDQVTSKPPAAPIEEALMQLHGGGKSLYQESSTVPAPEMMTAQSAAGLMSQSFRNISSLQAESGMSSTETMRSPRSNELGLTDDDCLIDMLAATDTKNPSNSPKPTIEWGMPPLIPPPSDDVKRTENMDDLNSQHLAVGGVTQDGDSIPISHLNGRYLQPEPTTEYNTGIIIAGGGSFKNPKTHWLASPNAQANQHLPLVSKTVGSGCLQFNEKFVQEIEAAMVRLLVLGPYRCGKVEVRAEFGRIILEGVDPSGLAFNNASMPSDGWTKAHLLRNLNKDFDGSKNISFTKVLSTYGLDISDMVNIQVNGTRLWEENPDRVWLTYSFHCGLRSKNGRSIFIVDIEDHGANGIQFSHSIRLHDSVESLDKPRPLYVHAICRHWDLRIVTSHVKTDELEDMYGAFATNLLRSLSVVRSEHGSWEIRFAVPTEAPADVQSVRVLTRGRYLSADRKSALEITEVCQLMTNPYAKGPYSGAAWNTFEGKCSRHWSQRMTQEKREQGEFPRWYEAAVVSLELENLCQQNALLHTGEKADWDATDLKNRGIFPSVYGPALQMARQMDHVGRLDDNHLSQRYSELLLQGNNTPSQTLETR</sequence>
<keyword evidence="3" id="KW-1185">Reference proteome</keyword>
<proteinExistence type="predicted"/>
<evidence type="ECO:0000256" key="1">
    <source>
        <dbReference type="SAM" id="MobiDB-lite"/>
    </source>
</evidence>
<reference evidence="2" key="2">
    <citation type="submission" date="2023-05" db="EMBL/GenBank/DDBJ databases">
        <authorList>
            <consortium name="Lawrence Berkeley National Laboratory"/>
            <person name="Steindorff A."/>
            <person name="Hensen N."/>
            <person name="Bonometti L."/>
            <person name="Westerberg I."/>
            <person name="Brannstrom I.O."/>
            <person name="Guillou S."/>
            <person name="Cros-Aarteil S."/>
            <person name="Calhoun S."/>
            <person name="Haridas S."/>
            <person name="Kuo A."/>
            <person name="Mondo S."/>
            <person name="Pangilinan J."/>
            <person name="Riley R."/>
            <person name="Labutti K."/>
            <person name="Andreopoulos B."/>
            <person name="Lipzen A."/>
            <person name="Chen C."/>
            <person name="Yanf M."/>
            <person name="Daum C."/>
            <person name="Ng V."/>
            <person name="Clum A."/>
            <person name="Ohm R."/>
            <person name="Martin F."/>
            <person name="Silar P."/>
            <person name="Natvig D."/>
            <person name="Lalanne C."/>
            <person name="Gautier V."/>
            <person name="Ament-Velasquez S.L."/>
            <person name="Kruys A."/>
            <person name="Hutchinson M.I."/>
            <person name="Powell A.J."/>
            <person name="Barry K."/>
            <person name="Miller A.N."/>
            <person name="Grigoriev I.V."/>
            <person name="Debuchy R."/>
            <person name="Gladieux P."/>
            <person name="Thoren M.H."/>
            <person name="Johannesson H."/>
        </authorList>
    </citation>
    <scope>NUCLEOTIDE SEQUENCE</scope>
    <source>
        <strain evidence="2">CBS 359.72</strain>
    </source>
</reference>
<evidence type="ECO:0000313" key="2">
    <source>
        <dbReference type="EMBL" id="KAK4251172.1"/>
    </source>
</evidence>